<evidence type="ECO:0000256" key="1">
    <source>
        <dbReference type="SAM" id="MobiDB-lite"/>
    </source>
</evidence>
<accession>A0ABV8HNN4</accession>
<keyword evidence="4" id="KW-1185">Reference proteome</keyword>
<proteinExistence type="predicted"/>
<name>A0ABV8HNN4_9ACTN</name>
<evidence type="ECO:0000313" key="4">
    <source>
        <dbReference type="Proteomes" id="UP001595765"/>
    </source>
</evidence>
<reference evidence="4" key="1">
    <citation type="journal article" date="2019" name="Int. J. Syst. Evol. Microbiol.">
        <title>The Global Catalogue of Microorganisms (GCM) 10K type strain sequencing project: providing services to taxonomists for standard genome sequencing and annotation.</title>
        <authorList>
            <consortium name="The Broad Institute Genomics Platform"/>
            <consortium name="The Broad Institute Genome Sequencing Center for Infectious Disease"/>
            <person name="Wu L."/>
            <person name="Ma J."/>
        </authorList>
    </citation>
    <scope>NUCLEOTIDE SEQUENCE [LARGE SCALE GENOMIC DNA]</scope>
    <source>
        <strain evidence="4">CGMCC 4.7237</strain>
    </source>
</reference>
<dbReference type="EMBL" id="JBHSBB010000010">
    <property type="protein sequence ID" value="MFC4032439.1"/>
    <property type="molecule type" value="Genomic_DNA"/>
</dbReference>
<organism evidence="3 4">
    <name type="scientific">Streptomyces polygonati</name>
    <dbReference type="NCBI Taxonomy" id="1617087"/>
    <lineage>
        <taxon>Bacteria</taxon>
        <taxon>Bacillati</taxon>
        <taxon>Actinomycetota</taxon>
        <taxon>Actinomycetes</taxon>
        <taxon>Kitasatosporales</taxon>
        <taxon>Streptomycetaceae</taxon>
        <taxon>Streptomyces</taxon>
    </lineage>
</organism>
<feature type="domain" description="A-factor biosynthesis hotdog" evidence="2">
    <location>
        <begin position="220"/>
        <end position="248"/>
    </location>
</feature>
<dbReference type="InterPro" id="IPR047757">
    <property type="entry name" value="AfsA-like"/>
</dbReference>
<protein>
    <submittedName>
        <fullName evidence="3">ScbA/BarX family gamma-butyrolactone biosynthesis protein</fullName>
    </submittedName>
</protein>
<dbReference type="InterPro" id="IPR005509">
    <property type="entry name" value="AfsA_hotdog_dom"/>
</dbReference>
<evidence type="ECO:0000313" key="3">
    <source>
        <dbReference type="EMBL" id="MFC4032439.1"/>
    </source>
</evidence>
<dbReference type="Proteomes" id="UP001595765">
    <property type="component" value="Unassembled WGS sequence"/>
</dbReference>
<gene>
    <name evidence="3" type="ORF">ACFO3J_13220</name>
</gene>
<dbReference type="RefSeq" id="WP_386429406.1">
    <property type="nucleotide sequence ID" value="NZ_JBHSBB010000010.1"/>
</dbReference>
<feature type="domain" description="A-factor biosynthesis hotdog" evidence="2">
    <location>
        <begin position="27"/>
        <end position="160"/>
    </location>
</feature>
<evidence type="ECO:0000259" key="2">
    <source>
        <dbReference type="Pfam" id="PF03756"/>
    </source>
</evidence>
<sequence length="316" mass="34426">MNTSLGEVSGHGPDHELSWSRTVPREMVHRRSVAEVLLTDVRRDRAGGFEAAASWPRSHPTFPHDGSDLHSPLILVETLRQLGIYVPLRYFDIPEKSRLLITDLRFALMADKEPRIGCGCSEITCRVTVSDIRRSADDGRVSGLRLHVTYLTGGVPFAHAGGGARFLTAARYADVRADRLTGSRPPPTTEGRPDPLTLGVADWRDVVITRKAGALEVEPADPMHPFFFDHVTDHVPGMVLLEAARQAAAEASGGVLLRPTSGHLFAARFTEFAPPARVECVPHHLTCVFRIRQGAHCATYGVLGYGRHPGSPSGVT</sequence>
<dbReference type="Pfam" id="PF03756">
    <property type="entry name" value="AfsA"/>
    <property type="match status" value="2"/>
</dbReference>
<feature type="region of interest" description="Disordered" evidence="1">
    <location>
        <begin position="1"/>
        <end position="20"/>
    </location>
</feature>
<comment type="caution">
    <text evidence="3">The sequence shown here is derived from an EMBL/GenBank/DDBJ whole genome shotgun (WGS) entry which is preliminary data.</text>
</comment>
<dbReference type="NCBIfam" id="NF041195">
    <property type="entry name" value="ScbA_BarX_GamBu"/>
    <property type="match status" value="1"/>
</dbReference>